<dbReference type="EMBL" id="PYOZ01000030">
    <property type="protein sequence ID" value="PSX38950.1"/>
    <property type="molecule type" value="Genomic_DNA"/>
</dbReference>
<keyword evidence="2" id="KW-1185">Reference proteome</keyword>
<comment type="caution">
    <text evidence="1">The sequence shown here is derived from an EMBL/GenBank/DDBJ whole genome shotgun (WGS) entry which is preliminary data.</text>
</comment>
<reference evidence="1 2" key="1">
    <citation type="submission" date="2018-01" db="EMBL/GenBank/DDBJ databases">
        <title>Whole genome sequencing of Histamine producing bacteria.</title>
        <authorList>
            <person name="Butler K."/>
        </authorList>
    </citation>
    <scope>NUCLEOTIDE SEQUENCE [LARGE SCALE GENOMIC DNA]</scope>
    <source>
        <strain evidence="1 2">A1-4</strain>
    </source>
</reference>
<gene>
    <name evidence="1" type="ORF">C0W53_22350</name>
</gene>
<evidence type="ECO:0000313" key="1">
    <source>
        <dbReference type="EMBL" id="PSX38950.1"/>
    </source>
</evidence>
<accession>A0AAX0YPP7</accession>
<protein>
    <submittedName>
        <fullName evidence="1">Uncharacterized protein</fullName>
    </submittedName>
</protein>
<dbReference type="Proteomes" id="UP000240728">
    <property type="component" value="Unassembled WGS sequence"/>
</dbReference>
<sequence>MWFKEKELKPELNYDDLISDIQDVVVQQYSQHGVELIKKTSTNGVIELRFNVGSRELLTMNLNRV</sequence>
<dbReference type="AlphaFoldDB" id="A0AAX0YPP7"/>
<organism evidence="1 2">
    <name type="scientific">Photobacterium kishitanii</name>
    <dbReference type="NCBI Taxonomy" id="318456"/>
    <lineage>
        <taxon>Bacteria</taxon>
        <taxon>Pseudomonadati</taxon>
        <taxon>Pseudomonadota</taxon>
        <taxon>Gammaproteobacteria</taxon>
        <taxon>Vibrionales</taxon>
        <taxon>Vibrionaceae</taxon>
        <taxon>Photobacterium</taxon>
    </lineage>
</organism>
<proteinExistence type="predicted"/>
<dbReference type="RefSeq" id="WP_045043237.1">
    <property type="nucleotide sequence ID" value="NZ_JZTB01000013.1"/>
</dbReference>
<name>A0AAX0YPP7_9GAMM</name>
<evidence type="ECO:0000313" key="2">
    <source>
        <dbReference type="Proteomes" id="UP000240728"/>
    </source>
</evidence>